<proteinExistence type="predicted"/>
<accession>A0A5B0EMB7</accession>
<dbReference type="RefSeq" id="WP_149618572.1">
    <property type="nucleotide sequence ID" value="NZ_VOBL01000002.1"/>
</dbReference>
<feature type="compositionally biased region" description="Basic and acidic residues" evidence="1">
    <location>
        <begin position="13"/>
        <end position="25"/>
    </location>
</feature>
<feature type="transmembrane region" description="Helical" evidence="2">
    <location>
        <begin position="108"/>
        <end position="133"/>
    </location>
</feature>
<name>A0A5B0EMB7_9MICC</name>
<keyword evidence="2" id="KW-0812">Transmembrane</keyword>
<organism evidence="3 4">
    <name type="scientific">Paeniglutamicibacter gangotriensis</name>
    <dbReference type="NCBI Taxonomy" id="254787"/>
    <lineage>
        <taxon>Bacteria</taxon>
        <taxon>Bacillati</taxon>
        <taxon>Actinomycetota</taxon>
        <taxon>Actinomycetes</taxon>
        <taxon>Micrococcales</taxon>
        <taxon>Micrococcaceae</taxon>
        <taxon>Paeniglutamicibacter</taxon>
    </lineage>
</organism>
<comment type="caution">
    <text evidence="3">The sequence shown here is derived from an EMBL/GenBank/DDBJ whole genome shotgun (WGS) entry which is preliminary data.</text>
</comment>
<keyword evidence="2" id="KW-1133">Transmembrane helix</keyword>
<feature type="region of interest" description="Disordered" evidence="1">
    <location>
        <begin position="1"/>
        <end position="39"/>
    </location>
</feature>
<dbReference type="OrthoDB" id="4933036at2"/>
<sequence length="241" mass="26358">MRHPSNAAVPHPKRLEDHIEARDPGRVQGPGEPRRPAEVNTLQGIGPEATARARELAASIQLGSWHYSLRLERTEDRNSVMNNVVGLVIGLIVATASIAFMLRAHPEAWGIVLVGLVLSGVGLGFVAVCGYRLMFKDREGIRGILLGHVFDAGLIFERTRGQCHVVRLGDGMLRHVSWDDGADDRQRAQLWITLPDGQLRGIETWNKDECLQLSALAIHVGLGAEPETIAPLHPGQVPELL</sequence>
<gene>
    <name evidence="3" type="ORF">FQ154_02485</name>
</gene>
<keyword evidence="2" id="KW-0472">Membrane</keyword>
<evidence type="ECO:0000313" key="3">
    <source>
        <dbReference type="EMBL" id="KAA0979315.1"/>
    </source>
</evidence>
<evidence type="ECO:0000256" key="2">
    <source>
        <dbReference type="SAM" id="Phobius"/>
    </source>
</evidence>
<evidence type="ECO:0000313" key="4">
    <source>
        <dbReference type="Proteomes" id="UP000323856"/>
    </source>
</evidence>
<feature type="transmembrane region" description="Helical" evidence="2">
    <location>
        <begin position="80"/>
        <end position="102"/>
    </location>
</feature>
<protein>
    <submittedName>
        <fullName evidence="3">Uncharacterized protein</fullName>
    </submittedName>
</protein>
<evidence type="ECO:0000256" key="1">
    <source>
        <dbReference type="SAM" id="MobiDB-lite"/>
    </source>
</evidence>
<dbReference type="Proteomes" id="UP000323856">
    <property type="component" value="Unassembled WGS sequence"/>
</dbReference>
<dbReference type="EMBL" id="VOBL01000002">
    <property type="protein sequence ID" value="KAA0979315.1"/>
    <property type="molecule type" value="Genomic_DNA"/>
</dbReference>
<dbReference type="AlphaFoldDB" id="A0A5B0EMB7"/>
<reference evidence="3 4" key="1">
    <citation type="submission" date="2019-07" db="EMBL/GenBank/DDBJ databases">
        <title>Analysis of the biochemical properties, biological activity and biotechnological potential of siderophores and biosurfactants produced by Antarctic psychrotolerant bacteria.</title>
        <authorList>
            <person name="Styczynski M."/>
            <person name="Krucon T."/>
            <person name="Decewicz P."/>
            <person name="Dziewit L."/>
        </authorList>
    </citation>
    <scope>NUCLEOTIDE SEQUENCE [LARGE SCALE GENOMIC DNA]</scope>
    <source>
        <strain evidence="3 4">ANT_H27</strain>
    </source>
</reference>